<protein>
    <recommendedName>
        <fullName evidence="1">P2X purinoreceptor 7 intracellular domain-containing protein</fullName>
    </recommendedName>
</protein>
<dbReference type="eggNOG" id="ENOG502S2BW">
    <property type="taxonomic scope" value="Eukaryota"/>
</dbReference>
<reference evidence="2" key="2">
    <citation type="submission" date="2017-05" db="UniProtKB">
        <authorList>
            <consortium name="EnsemblMetazoa"/>
        </authorList>
    </citation>
    <scope>IDENTIFICATION</scope>
</reference>
<proteinExistence type="predicted"/>
<dbReference type="OMA" id="PSCAIAK"/>
<dbReference type="InParanoid" id="A0A1X7TR38"/>
<dbReference type="Proteomes" id="UP000007879">
    <property type="component" value="Unassembled WGS sequence"/>
</dbReference>
<dbReference type="KEGG" id="aqu:105314502"/>
<evidence type="ECO:0000313" key="2">
    <source>
        <dbReference type="EnsemblMetazoa" id="Aqu2.1.17366_001"/>
    </source>
</evidence>
<reference evidence="3" key="1">
    <citation type="journal article" date="2010" name="Nature">
        <title>The Amphimedon queenslandica genome and the evolution of animal complexity.</title>
        <authorList>
            <person name="Srivastava M."/>
            <person name="Simakov O."/>
            <person name="Chapman J."/>
            <person name="Fahey B."/>
            <person name="Gauthier M.E."/>
            <person name="Mitros T."/>
            <person name="Richards G.S."/>
            <person name="Conaco C."/>
            <person name="Dacre M."/>
            <person name="Hellsten U."/>
            <person name="Larroux C."/>
            <person name="Putnam N.H."/>
            <person name="Stanke M."/>
            <person name="Adamska M."/>
            <person name="Darling A."/>
            <person name="Degnan S.M."/>
            <person name="Oakley T.H."/>
            <person name="Plachetzki D.C."/>
            <person name="Zhai Y."/>
            <person name="Adamski M."/>
            <person name="Calcino A."/>
            <person name="Cummins S.F."/>
            <person name="Goodstein D.M."/>
            <person name="Harris C."/>
            <person name="Jackson D.J."/>
            <person name="Leys S.P."/>
            <person name="Shu S."/>
            <person name="Woodcroft B.J."/>
            <person name="Vervoort M."/>
            <person name="Kosik K.S."/>
            <person name="Manning G."/>
            <person name="Degnan B.M."/>
            <person name="Rokhsar D.S."/>
        </authorList>
    </citation>
    <scope>NUCLEOTIDE SEQUENCE [LARGE SCALE GENOMIC DNA]</scope>
</reference>
<dbReference type="InterPro" id="IPR046815">
    <property type="entry name" value="P2RX7_C"/>
</dbReference>
<accession>A0A1X7TR38</accession>
<keyword evidence="3" id="KW-1185">Reference proteome</keyword>
<dbReference type="EnsemblMetazoa" id="Aqu2.1.17366_001">
    <property type="protein sequence ID" value="Aqu2.1.17366_001"/>
    <property type="gene ID" value="Aqu2.1.17366"/>
</dbReference>
<dbReference type="PANTHER" id="PTHR36981:SF1">
    <property type="entry name" value="P2X PURINORECEPTOR 7 INTRACELLULAR DOMAIN-CONTAINING PROTEIN"/>
    <property type="match status" value="1"/>
</dbReference>
<name>A0A1X7TR38_AMPQE</name>
<organism evidence="2">
    <name type="scientific">Amphimedon queenslandica</name>
    <name type="common">Sponge</name>
    <dbReference type="NCBI Taxonomy" id="400682"/>
    <lineage>
        <taxon>Eukaryota</taxon>
        <taxon>Metazoa</taxon>
        <taxon>Porifera</taxon>
        <taxon>Demospongiae</taxon>
        <taxon>Heteroscleromorpha</taxon>
        <taxon>Haplosclerida</taxon>
        <taxon>Niphatidae</taxon>
        <taxon>Amphimedon</taxon>
    </lineage>
</organism>
<dbReference type="AlphaFoldDB" id="A0A1X7TR38"/>
<gene>
    <name evidence="2" type="primary">105314502</name>
</gene>
<dbReference type="Pfam" id="PF20478">
    <property type="entry name" value="P2RX7_C"/>
    <property type="match status" value="1"/>
</dbReference>
<dbReference type="OrthoDB" id="5955457at2759"/>
<evidence type="ECO:0000313" key="3">
    <source>
        <dbReference type="Proteomes" id="UP000007879"/>
    </source>
</evidence>
<evidence type="ECO:0000259" key="1">
    <source>
        <dbReference type="Pfam" id="PF20478"/>
    </source>
</evidence>
<sequence>MPASFECVCCSERPQIEEKIKLLEDTVQSVTDHPGFEAVCLNVWVLQAAYFQYGQDYVTTMIPAAIKMRYRYVAYCQFVRWIMGWLGKDIRITLPSCVVIKIREEFPSSTYKGFEYPDL</sequence>
<dbReference type="EnsemblMetazoa" id="XM_011408705.1">
    <property type="protein sequence ID" value="XP_011407007.1"/>
    <property type="gene ID" value="LOC105314502"/>
</dbReference>
<dbReference type="PANTHER" id="PTHR36981">
    <property type="entry name" value="ZGC:195170"/>
    <property type="match status" value="1"/>
</dbReference>
<feature type="domain" description="P2X purinoreceptor 7 intracellular" evidence="1">
    <location>
        <begin position="6"/>
        <end position="114"/>
    </location>
</feature>